<dbReference type="OrthoDB" id="6260732at2759"/>
<evidence type="ECO:0000256" key="5">
    <source>
        <dbReference type="ARBA" id="ARBA00022990"/>
    </source>
</evidence>
<dbReference type="PANTHER" id="PTHR12696">
    <property type="entry name" value="TIP120"/>
    <property type="match status" value="1"/>
</dbReference>
<comment type="subcellular location">
    <subcellularLocation>
        <location evidence="1">Nucleus</location>
    </subcellularLocation>
</comment>
<dbReference type="FunFam" id="1.25.10.10:FF:000047">
    <property type="entry name" value="Cullin-associated NEDD8-dissociated protein 1"/>
    <property type="match status" value="1"/>
</dbReference>
<keyword evidence="9" id="KW-1185">Reference proteome</keyword>
<feature type="domain" description="TATA-binding protein interacting (TIP20)" evidence="7">
    <location>
        <begin position="1209"/>
        <end position="1300"/>
    </location>
</feature>
<keyword evidence="6" id="KW-0539">Nucleus</keyword>
<evidence type="ECO:0000256" key="3">
    <source>
        <dbReference type="ARBA" id="ARBA00022737"/>
    </source>
</evidence>
<dbReference type="Gene3D" id="1.25.10.10">
    <property type="entry name" value="Leucine-rich Repeat Variant"/>
    <property type="match status" value="2"/>
</dbReference>
<dbReference type="Pfam" id="PF13513">
    <property type="entry name" value="HEAT_EZ"/>
    <property type="match status" value="1"/>
</dbReference>
<keyword evidence="4" id="KW-0833">Ubl conjugation pathway</keyword>
<evidence type="ECO:0000256" key="2">
    <source>
        <dbReference type="ARBA" id="ARBA00007657"/>
    </source>
</evidence>
<evidence type="ECO:0000313" key="8">
    <source>
        <dbReference type="EMBL" id="CAC5397325.1"/>
    </source>
</evidence>
<dbReference type="EMBL" id="CACVKT020005675">
    <property type="protein sequence ID" value="CAC5397325.1"/>
    <property type="molecule type" value="Genomic_DNA"/>
</dbReference>
<evidence type="ECO:0000256" key="1">
    <source>
        <dbReference type="ARBA" id="ARBA00004123"/>
    </source>
</evidence>
<dbReference type="InterPro" id="IPR011989">
    <property type="entry name" value="ARM-like"/>
</dbReference>
<evidence type="ECO:0000259" key="7">
    <source>
        <dbReference type="Pfam" id="PF08623"/>
    </source>
</evidence>
<protein>
    <submittedName>
        <fullName evidence="8">CAND1</fullName>
    </submittedName>
</protein>
<keyword evidence="5" id="KW-0007">Acetylation</keyword>
<name>A0A6J8CMW9_MYTCO</name>
<gene>
    <name evidence="8" type="ORF">MCOR_31775</name>
</gene>
<keyword evidence="3" id="KW-0677">Repeat</keyword>
<dbReference type="GO" id="GO:0010265">
    <property type="term" value="P:SCF complex assembly"/>
    <property type="evidence" value="ECO:0007669"/>
    <property type="project" value="InterPro"/>
</dbReference>
<feature type="domain" description="TATA-binding protein interacting (TIP20)" evidence="7">
    <location>
        <begin position="1008"/>
        <end position="1159"/>
    </location>
</feature>
<dbReference type="Pfam" id="PF08623">
    <property type="entry name" value="TIP120"/>
    <property type="match status" value="3"/>
</dbReference>
<evidence type="ECO:0000256" key="4">
    <source>
        <dbReference type="ARBA" id="ARBA00022786"/>
    </source>
</evidence>
<evidence type="ECO:0000256" key="6">
    <source>
        <dbReference type="ARBA" id="ARBA00023242"/>
    </source>
</evidence>
<dbReference type="Proteomes" id="UP000507470">
    <property type="component" value="Unassembled WGS sequence"/>
</dbReference>
<dbReference type="SUPFAM" id="SSF48371">
    <property type="entry name" value="ARM repeat"/>
    <property type="match status" value="2"/>
</dbReference>
<dbReference type="InterPro" id="IPR013932">
    <property type="entry name" value="TATA-bd_TIP120"/>
</dbReference>
<accession>A0A6J8CMW9</accession>
<evidence type="ECO:0000313" key="9">
    <source>
        <dbReference type="Proteomes" id="UP000507470"/>
    </source>
</evidence>
<dbReference type="Pfam" id="PF25782">
    <property type="entry name" value="TPR_CAND1"/>
    <property type="match status" value="1"/>
</dbReference>
<reference evidence="8 9" key="1">
    <citation type="submission" date="2020-06" db="EMBL/GenBank/DDBJ databases">
        <authorList>
            <person name="Li R."/>
            <person name="Bekaert M."/>
        </authorList>
    </citation>
    <scope>NUCLEOTIDE SEQUENCE [LARGE SCALE GENOMIC DNA]</scope>
    <source>
        <strain evidence="9">wild</strain>
    </source>
</reference>
<proteinExistence type="inferred from homology"/>
<organism evidence="8 9">
    <name type="scientific">Mytilus coruscus</name>
    <name type="common">Sea mussel</name>
    <dbReference type="NCBI Taxonomy" id="42192"/>
    <lineage>
        <taxon>Eukaryota</taxon>
        <taxon>Metazoa</taxon>
        <taxon>Spiralia</taxon>
        <taxon>Lophotrochozoa</taxon>
        <taxon>Mollusca</taxon>
        <taxon>Bivalvia</taxon>
        <taxon>Autobranchia</taxon>
        <taxon>Pteriomorphia</taxon>
        <taxon>Mytilida</taxon>
        <taxon>Mytiloidea</taxon>
        <taxon>Mytilidae</taxon>
        <taxon>Mytilinae</taxon>
        <taxon>Mytilus</taxon>
    </lineage>
</organism>
<sequence>MASVSYHIANLLEKMTSNDKDFRFMATNDLMTELQKDSIKLDDDSERKVVKMLLKLLEDKNGEVQNLAVKCLGPLVNKVKEFQVETIVDTLCSNMISDKEQLRDISSIGLKTVISELPPSSTALASSICKKITGRLTSAISKQEDMSVQLEALDILGDLLSRFGGLLISFHPSIMQSLLPQLSSPRLAVRKRAIIALGYLVMSCNNTLFFELIEFLLTELNKNTSTSTTRTFIQCIGAISRQAGHRFGEHLEKIVPPIMKFCQEEDDELREYCLQAFESFVRRCPKEISSFVTNIIKTCLKYICHDPNYNYDDDDDGEGDEEYSDDDDMSWKVRRAAAKCLDAVIATRHEMLMEFYKTVSPALITRFKEREENVKADIFHAYITLLRQTRPTVTSDPDAMDQDGGPVSMLQNQVPDIIKAIHKQLKEKSVKTRQGCFSLLTELVVVLPGALTDHLQALVPGIQYSLGDKNSSSNMKIDTLSFLNCILTHHSPVVFHPHVKVLVPPIVHAVGDPFYKITSEALLVTQQLVKVIRPLDVQASFDYKPYVKDLYKCTLNRLVAADIDQEVKERAISCMGQMICNLERLKNEITRLTAVKALTMIAGSPLKIDLKPILDEGIPILASFLRKNQRALKLSTLTCLDVLVKNYGTALSSGMIYEVMKEMPILISENDLHVSQLSLHLLTSISKIHKSCMATIPNEILPQILVLIQSPLLQGGALNALLEFFQALVATGLPKLGFKDLLQMLINPVYNPTQQTTSNIFAVHRQAFHSIAKSVAALTVKSSSDSSSVNAKSSDSVKLFSLLALGEIGRHIDLSSHGEIQMVILESFSSQSEEVKSAASYALGNVSVGNMPKFLPFVLKEIENQPKRQYLLLHSLKEIISCESSSAGGVDTLKTYVMTIWNMLFHHCECPEEGTRNVVSECLGKLTLIDPANLLSNLKQHLNSQSALTRSTVVTAIKFTISDQPQGIDSLLRTCIGDFLKTLQDPDLNVRRVALVTFNSAAHNKPTLIRDLLDSVLPHLYNETKVRKELIREVEMGPFKHTLDDGLDIRKAAFECMYTLLDSCLDRLDIFEFLNHVEDGLKDHYDIKMLTYLMLVRLAHLCPSAVLQKLDRLVEPLRATCTTKVKAHSVKQEFEKQDELKRSAMRAVAALLAITDAAAHNKPTLIRDLLDSVLPHLYNETKVRKELIREVEMGPFKHTLDDGLDIRKDGLKDHYDIKMLAYLMLVRLAHLCPSAVLQKLDRLVEPLRATCTTKVKAHSVKQEFEKQDELKRSAMRAVAALLAITDADKSPQMNEFLSYIKSNTEMAAMFESIQKDAQASISDSMVMDTS</sequence>
<dbReference type="GO" id="GO:0005634">
    <property type="term" value="C:nucleus"/>
    <property type="evidence" value="ECO:0007669"/>
    <property type="project" value="UniProtKB-SubCell"/>
</dbReference>
<feature type="domain" description="TATA-binding protein interacting (TIP20)" evidence="7">
    <location>
        <begin position="1165"/>
        <end position="1208"/>
    </location>
</feature>
<dbReference type="InterPro" id="IPR016024">
    <property type="entry name" value="ARM-type_fold"/>
</dbReference>
<comment type="similarity">
    <text evidence="2">Belongs to the CAND family.</text>
</comment>
<dbReference type="InterPro" id="IPR039852">
    <property type="entry name" value="CAND1/CAND2"/>
</dbReference>